<evidence type="ECO:0000313" key="3">
    <source>
        <dbReference type="Proteomes" id="UP000316167"/>
    </source>
</evidence>
<keyword evidence="3" id="KW-1185">Reference proteome</keyword>
<dbReference type="RefSeq" id="WP_144884977.1">
    <property type="nucleotide sequence ID" value="NZ_VLLE01000002.1"/>
</dbReference>
<sequence>MASTVTVYTYAHSVAYVTEKMLSSIKQIIRDVGLDPSKFASNFNVYDVGVRTWLESKHLKQAVLEVANASGSLVTRCDFSIDYSYSSGEGSMWVDTDAIKYSITKLGVLPSSCTYRVILSVAPGAPHVDGWSDCEFLSTAGFVKQSLGTTIGTNSIGTQAGYWRKAS</sequence>
<dbReference type="OrthoDB" id="7836191at2"/>
<dbReference type="Pfam" id="PF18173">
    <property type="entry name" value="bacHORMA_2"/>
    <property type="match status" value="1"/>
</dbReference>
<dbReference type="SUPFAM" id="SSF56019">
    <property type="entry name" value="The spindle assembly checkpoint protein mad2"/>
    <property type="match status" value="1"/>
</dbReference>
<dbReference type="Proteomes" id="UP000316167">
    <property type="component" value="Unassembled WGS sequence"/>
</dbReference>
<dbReference type="InterPro" id="IPR040649">
    <property type="entry name" value="Bact_HORMA"/>
</dbReference>
<proteinExistence type="predicted"/>
<dbReference type="EMBL" id="VLLE01000002">
    <property type="protein sequence ID" value="TWI85888.1"/>
    <property type="molecule type" value="Genomic_DNA"/>
</dbReference>
<dbReference type="AlphaFoldDB" id="A0A562SY54"/>
<gene>
    <name evidence="2" type="ORF">IQ13_1057</name>
</gene>
<dbReference type="InterPro" id="IPR036570">
    <property type="entry name" value="HORMA_dom_sf"/>
</dbReference>
<comment type="caution">
    <text evidence="2">The sequence shown here is derived from an EMBL/GenBank/DDBJ whole genome shotgun (WGS) entry which is preliminary data.</text>
</comment>
<organism evidence="2 3">
    <name type="scientific">Lacibacter cauensis</name>
    <dbReference type="NCBI Taxonomy" id="510947"/>
    <lineage>
        <taxon>Bacteria</taxon>
        <taxon>Pseudomonadati</taxon>
        <taxon>Bacteroidota</taxon>
        <taxon>Chitinophagia</taxon>
        <taxon>Chitinophagales</taxon>
        <taxon>Chitinophagaceae</taxon>
        <taxon>Lacibacter</taxon>
    </lineage>
</organism>
<feature type="domain" description="Bacterial HORMA" evidence="1">
    <location>
        <begin position="3"/>
        <end position="166"/>
    </location>
</feature>
<reference evidence="2 3" key="1">
    <citation type="journal article" date="2015" name="Stand. Genomic Sci.">
        <title>Genomic Encyclopedia of Bacterial and Archaeal Type Strains, Phase III: the genomes of soil and plant-associated and newly described type strains.</title>
        <authorList>
            <person name="Whitman W.B."/>
            <person name="Woyke T."/>
            <person name="Klenk H.P."/>
            <person name="Zhou Y."/>
            <person name="Lilburn T.G."/>
            <person name="Beck B.J."/>
            <person name="De Vos P."/>
            <person name="Vandamme P."/>
            <person name="Eisen J.A."/>
            <person name="Garrity G."/>
            <person name="Hugenholtz P."/>
            <person name="Kyrpides N.C."/>
        </authorList>
    </citation>
    <scope>NUCLEOTIDE SEQUENCE [LARGE SCALE GENOMIC DNA]</scope>
    <source>
        <strain evidence="2 3">CGMCC 1.7271</strain>
    </source>
</reference>
<name>A0A562SY54_9BACT</name>
<accession>A0A562SY54</accession>
<evidence type="ECO:0000259" key="1">
    <source>
        <dbReference type="Pfam" id="PF18173"/>
    </source>
</evidence>
<protein>
    <recommendedName>
        <fullName evidence="1">Bacterial HORMA domain-containing protein</fullName>
    </recommendedName>
</protein>
<evidence type="ECO:0000313" key="2">
    <source>
        <dbReference type="EMBL" id="TWI85888.1"/>
    </source>
</evidence>